<evidence type="ECO:0000256" key="1">
    <source>
        <dbReference type="SAM" id="Coils"/>
    </source>
</evidence>
<protein>
    <recommendedName>
        <fullName evidence="4">Fe2OG dioxygenase domain-containing protein</fullName>
    </recommendedName>
</protein>
<dbReference type="EMBL" id="JBBBZM010000126">
    <property type="protein sequence ID" value="KAL0633424.1"/>
    <property type="molecule type" value="Genomic_DNA"/>
</dbReference>
<evidence type="ECO:0000313" key="3">
    <source>
        <dbReference type="Proteomes" id="UP001447188"/>
    </source>
</evidence>
<dbReference type="PANTHER" id="PTHR41677">
    <property type="entry name" value="YALI0B19030P"/>
    <property type="match status" value="1"/>
</dbReference>
<organism evidence="2 3">
    <name type="scientific">Discina gigas</name>
    <dbReference type="NCBI Taxonomy" id="1032678"/>
    <lineage>
        <taxon>Eukaryota</taxon>
        <taxon>Fungi</taxon>
        <taxon>Dikarya</taxon>
        <taxon>Ascomycota</taxon>
        <taxon>Pezizomycotina</taxon>
        <taxon>Pezizomycetes</taxon>
        <taxon>Pezizales</taxon>
        <taxon>Discinaceae</taxon>
        <taxon>Discina</taxon>
    </lineage>
</organism>
<reference evidence="2 3" key="1">
    <citation type="submission" date="2024-02" db="EMBL/GenBank/DDBJ databases">
        <title>Discinaceae phylogenomics.</title>
        <authorList>
            <person name="Dirks A.C."/>
            <person name="James T.Y."/>
        </authorList>
    </citation>
    <scope>NUCLEOTIDE SEQUENCE [LARGE SCALE GENOMIC DNA]</scope>
    <source>
        <strain evidence="2 3">ACD0624</strain>
    </source>
</reference>
<sequence>MEELSFPADQGISPIAVSEPFELFSKEAVKHMRNEVLSDEVWDNCRFSSSIAACQLRGMSPKYAKFVYDAWTNPETLRIVSEVAGIDLIPNMEYEIAHINISVHNGEDNKESAPVVNWHKDSYPFVCVLMLSDATEMKGGETGLKTGTGELMKIRGPQMGSAVVLQGRYISHIAFPSTNCRERITLVTSFRAKEPTVPDDSVLTTVRCISDLNELYSQWTEYRVEIVEERCKRLVKQVRERKRVGRDFDVAAVKNELEELKKLLDQTSGEIIDEVKEKEKVSEQEIEEEGVSRKRARHN</sequence>
<evidence type="ECO:0000313" key="2">
    <source>
        <dbReference type="EMBL" id="KAL0633424.1"/>
    </source>
</evidence>
<comment type="caution">
    <text evidence="2">The sequence shown here is derived from an EMBL/GenBank/DDBJ whole genome shotgun (WGS) entry which is preliminary data.</text>
</comment>
<gene>
    <name evidence="2" type="ORF">Q9L58_007675</name>
</gene>
<evidence type="ECO:0008006" key="4">
    <source>
        <dbReference type="Google" id="ProtNLM"/>
    </source>
</evidence>
<accession>A0ABR3GBV5</accession>
<proteinExistence type="predicted"/>
<keyword evidence="3" id="KW-1185">Reference proteome</keyword>
<keyword evidence="1" id="KW-0175">Coiled coil</keyword>
<feature type="coiled-coil region" evidence="1">
    <location>
        <begin position="250"/>
        <end position="277"/>
    </location>
</feature>
<dbReference type="PANTHER" id="PTHR41677:SF1">
    <property type="entry name" value="FE2OG DIOXYGENASE DOMAIN-CONTAINING PROTEIN"/>
    <property type="match status" value="1"/>
</dbReference>
<dbReference type="Proteomes" id="UP001447188">
    <property type="component" value="Unassembled WGS sequence"/>
</dbReference>
<name>A0ABR3GBV5_9PEZI</name>